<reference evidence="2 3" key="1">
    <citation type="submission" date="2019-07" db="EMBL/GenBank/DDBJ databases">
        <title>Lentzea xizangensis sp. nov., isolated from Qinghai-Tibetan Plateau Soils.</title>
        <authorList>
            <person name="Huang J."/>
        </authorList>
    </citation>
    <scope>NUCLEOTIDE SEQUENCE [LARGE SCALE GENOMIC DNA]</scope>
    <source>
        <strain evidence="2 3">FXJ1.1311</strain>
    </source>
</reference>
<gene>
    <name evidence="2" type="ORF">FKR81_13555</name>
</gene>
<comment type="caution">
    <text evidence="2">The sequence shown here is derived from an EMBL/GenBank/DDBJ whole genome shotgun (WGS) entry which is preliminary data.</text>
</comment>
<evidence type="ECO:0000313" key="3">
    <source>
        <dbReference type="Proteomes" id="UP000316639"/>
    </source>
</evidence>
<evidence type="ECO:0000313" key="2">
    <source>
        <dbReference type="EMBL" id="TWP51871.1"/>
    </source>
</evidence>
<feature type="transmembrane region" description="Helical" evidence="1">
    <location>
        <begin position="6"/>
        <end position="24"/>
    </location>
</feature>
<name>A0A563EWL8_9PSEU</name>
<feature type="transmembrane region" description="Helical" evidence="1">
    <location>
        <begin position="82"/>
        <end position="100"/>
    </location>
</feature>
<keyword evidence="1" id="KW-1133">Transmembrane helix</keyword>
<accession>A0A563EWL8</accession>
<keyword evidence="3" id="KW-1185">Reference proteome</keyword>
<proteinExistence type="predicted"/>
<dbReference type="EMBL" id="VOBR01000007">
    <property type="protein sequence ID" value="TWP51871.1"/>
    <property type="molecule type" value="Genomic_DNA"/>
</dbReference>
<feature type="transmembrane region" description="Helical" evidence="1">
    <location>
        <begin position="60"/>
        <end position="77"/>
    </location>
</feature>
<keyword evidence="1" id="KW-0472">Membrane</keyword>
<sequence length="102" mass="10725">MPLTYVIVLAIGTFAFRIAGPLLRDRITLPDRAKELMSAAATVLLFALVATATLTSNRHFAGWALPIGVAVGGIVAWRKAPFVVVVVLAAITTAGLRLLGVE</sequence>
<dbReference type="Pfam" id="PF05437">
    <property type="entry name" value="AzlD"/>
    <property type="match status" value="1"/>
</dbReference>
<dbReference type="Proteomes" id="UP000316639">
    <property type="component" value="Unassembled WGS sequence"/>
</dbReference>
<dbReference type="AlphaFoldDB" id="A0A563EWL8"/>
<keyword evidence="1" id="KW-0812">Transmembrane</keyword>
<feature type="transmembrane region" description="Helical" evidence="1">
    <location>
        <begin position="36"/>
        <end position="54"/>
    </location>
</feature>
<dbReference type="RefSeq" id="WP_146351729.1">
    <property type="nucleotide sequence ID" value="NZ_VOBR01000007.1"/>
</dbReference>
<protein>
    <submittedName>
        <fullName evidence="2">AzlD domain-containing protein</fullName>
    </submittedName>
</protein>
<organism evidence="2 3">
    <name type="scientific">Lentzea tibetensis</name>
    <dbReference type="NCBI Taxonomy" id="2591470"/>
    <lineage>
        <taxon>Bacteria</taxon>
        <taxon>Bacillati</taxon>
        <taxon>Actinomycetota</taxon>
        <taxon>Actinomycetes</taxon>
        <taxon>Pseudonocardiales</taxon>
        <taxon>Pseudonocardiaceae</taxon>
        <taxon>Lentzea</taxon>
    </lineage>
</organism>
<evidence type="ECO:0000256" key="1">
    <source>
        <dbReference type="SAM" id="Phobius"/>
    </source>
</evidence>
<dbReference type="InterPro" id="IPR008407">
    <property type="entry name" value="Brnchd-chn_aa_trnsp_AzlD"/>
</dbReference>
<dbReference type="OrthoDB" id="4484240at2"/>